<reference evidence="1" key="1">
    <citation type="submission" date="2019-08" db="EMBL/GenBank/DDBJ databases">
        <authorList>
            <person name="Kucharzyk K."/>
            <person name="Murdoch R.W."/>
            <person name="Higgins S."/>
            <person name="Loffler F."/>
        </authorList>
    </citation>
    <scope>NUCLEOTIDE SEQUENCE</scope>
</reference>
<evidence type="ECO:0008006" key="2">
    <source>
        <dbReference type="Google" id="ProtNLM"/>
    </source>
</evidence>
<comment type="caution">
    <text evidence="1">The sequence shown here is derived from an EMBL/GenBank/DDBJ whole genome shotgun (WGS) entry which is preliminary data.</text>
</comment>
<gene>
    <name evidence="1" type="ORF">SDC9_155504</name>
</gene>
<name>A0A645F3W8_9ZZZZ</name>
<accession>A0A645F3W8</accession>
<evidence type="ECO:0000313" key="1">
    <source>
        <dbReference type="EMBL" id="MPN08222.1"/>
    </source>
</evidence>
<organism evidence="1">
    <name type="scientific">bioreactor metagenome</name>
    <dbReference type="NCBI Taxonomy" id="1076179"/>
    <lineage>
        <taxon>unclassified sequences</taxon>
        <taxon>metagenomes</taxon>
        <taxon>ecological metagenomes</taxon>
    </lineage>
</organism>
<dbReference type="AlphaFoldDB" id="A0A645F3W8"/>
<proteinExistence type="predicted"/>
<sequence>MTIAQVGMARRTGDNRGQKGYQVFTCLASGAVNLSDPNTWDWQDQGDIPFDSNRDGIQIQPLSKFPQARYVKVYIADKYRGSNNFAMVGDFSVYIFKD</sequence>
<dbReference type="Gene3D" id="2.60.120.260">
    <property type="entry name" value="Galactose-binding domain-like"/>
    <property type="match status" value="1"/>
</dbReference>
<protein>
    <recommendedName>
        <fullName evidence="2">F5/8 type C domain-containing protein</fullName>
    </recommendedName>
</protein>
<dbReference type="EMBL" id="VSSQ01054250">
    <property type="protein sequence ID" value="MPN08222.1"/>
    <property type="molecule type" value="Genomic_DNA"/>
</dbReference>